<feature type="region of interest" description="Disordered" evidence="1">
    <location>
        <begin position="1"/>
        <end position="46"/>
    </location>
</feature>
<dbReference type="EMBL" id="AP023359">
    <property type="protein sequence ID" value="BCJ70450.1"/>
    <property type="molecule type" value="Genomic_DNA"/>
</dbReference>
<name>A0A810NBH3_9ACTN</name>
<protein>
    <submittedName>
        <fullName evidence="2">Uncharacterized protein</fullName>
    </submittedName>
</protein>
<accession>A0A810NBH3</accession>
<proteinExistence type="predicted"/>
<evidence type="ECO:0000256" key="1">
    <source>
        <dbReference type="SAM" id="MobiDB-lite"/>
    </source>
</evidence>
<sequence length="244" mass="27252">MTQTQAMTETPTTELRALRDDQNPLTEPAPPQSGHEAARTAESAAAEMRNAVVDRWRKMAALHAMHALDRRTRDPISPNACAFLYTEPTGRIRIASRLLLAGPEADNLVPLLHRLTTIVTRHGTGYDPRVAMSNRAERMDPKATWLGLAVTTLDTPARAWAATGEVRTSLEVPVRGHLRLADGTRLLVDLADSRLTIAATHNLAVAGQVYRPWHWRPNLTHDPDTRLVWEAVDRLHDTIRRHHP</sequence>
<dbReference type="KEGG" id="pry:Prubr_74710"/>
<keyword evidence="3" id="KW-1185">Reference proteome</keyword>
<evidence type="ECO:0000313" key="3">
    <source>
        <dbReference type="Proteomes" id="UP000680866"/>
    </source>
</evidence>
<gene>
    <name evidence="2" type="ORF">Prubr_74710</name>
</gene>
<reference evidence="2" key="1">
    <citation type="submission" date="2020-08" db="EMBL/GenBank/DDBJ databases">
        <title>Whole genome shotgun sequence of Polymorphospora rubra NBRC 101157.</title>
        <authorList>
            <person name="Komaki H."/>
            <person name="Tamura T."/>
        </authorList>
    </citation>
    <scope>NUCLEOTIDE SEQUENCE</scope>
    <source>
        <strain evidence="2">NBRC 101157</strain>
    </source>
</reference>
<organism evidence="2 3">
    <name type="scientific">Polymorphospora rubra</name>
    <dbReference type="NCBI Taxonomy" id="338584"/>
    <lineage>
        <taxon>Bacteria</taxon>
        <taxon>Bacillati</taxon>
        <taxon>Actinomycetota</taxon>
        <taxon>Actinomycetes</taxon>
        <taxon>Micromonosporales</taxon>
        <taxon>Micromonosporaceae</taxon>
        <taxon>Polymorphospora</taxon>
    </lineage>
</organism>
<evidence type="ECO:0000313" key="2">
    <source>
        <dbReference type="EMBL" id="BCJ70450.1"/>
    </source>
</evidence>
<feature type="compositionally biased region" description="Low complexity" evidence="1">
    <location>
        <begin position="1"/>
        <end position="14"/>
    </location>
</feature>
<dbReference type="Proteomes" id="UP000680866">
    <property type="component" value="Chromosome"/>
</dbReference>
<dbReference type="AlphaFoldDB" id="A0A810NBH3"/>